<feature type="region of interest" description="Disordered" evidence="8">
    <location>
        <begin position="900"/>
        <end position="955"/>
    </location>
</feature>
<dbReference type="CDD" id="cd14134">
    <property type="entry name" value="PKc_CLK"/>
    <property type="match status" value="1"/>
</dbReference>
<dbReference type="Gene3D" id="1.10.510.10">
    <property type="entry name" value="Transferase(Phosphotransferase) domain 1"/>
    <property type="match status" value="1"/>
</dbReference>
<evidence type="ECO:0000256" key="8">
    <source>
        <dbReference type="SAM" id="MobiDB-lite"/>
    </source>
</evidence>
<feature type="compositionally biased region" description="Polar residues" evidence="8">
    <location>
        <begin position="619"/>
        <end position="629"/>
    </location>
</feature>
<dbReference type="InterPro" id="IPR011009">
    <property type="entry name" value="Kinase-like_dom_sf"/>
</dbReference>
<feature type="region of interest" description="Disordered" evidence="8">
    <location>
        <begin position="1029"/>
        <end position="1107"/>
    </location>
</feature>
<evidence type="ECO:0000313" key="10">
    <source>
        <dbReference type="EMBL" id="OWR48132.1"/>
    </source>
</evidence>
<feature type="region of interest" description="Disordered" evidence="8">
    <location>
        <begin position="988"/>
        <end position="1011"/>
    </location>
</feature>
<dbReference type="InterPro" id="IPR008271">
    <property type="entry name" value="Ser/Thr_kinase_AS"/>
</dbReference>
<dbReference type="GO" id="GO:0043484">
    <property type="term" value="P:regulation of RNA splicing"/>
    <property type="evidence" value="ECO:0007669"/>
    <property type="project" value="TreeGrafter"/>
</dbReference>
<feature type="compositionally biased region" description="Low complexity" evidence="8">
    <location>
        <begin position="470"/>
        <end position="483"/>
    </location>
</feature>
<evidence type="ECO:0000256" key="3">
    <source>
        <dbReference type="ARBA" id="ARBA00022741"/>
    </source>
</evidence>
<comment type="similarity">
    <text evidence="6">Belongs to the protein kinase superfamily. CMGC Ser/Thr protein kinase family. Lammer subfamily.</text>
</comment>
<dbReference type="PROSITE" id="PS00108">
    <property type="entry name" value="PROTEIN_KINASE_ST"/>
    <property type="match status" value="1"/>
</dbReference>
<dbReference type="STRING" id="278856.A0A212F339"/>
<feature type="compositionally biased region" description="Basic and acidic residues" evidence="8">
    <location>
        <begin position="931"/>
        <end position="942"/>
    </location>
</feature>
<feature type="compositionally biased region" description="Polar residues" evidence="8">
    <location>
        <begin position="587"/>
        <end position="596"/>
    </location>
</feature>
<dbReference type="InterPro" id="IPR051175">
    <property type="entry name" value="CLK_kinases"/>
</dbReference>
<dbReference type="Proteomes" id="UP000007151">
    <property type="component" value="Unassembled WGS sequence"/>
</dbReference>
<evidence type="ECO:0000256" key="4">
    <source>
        <dbReference type="ARBA" id="ARBA00022777"/>
    </source>
</evidence>
<feature type="region of interest" description="Disordered" evidence="8">
    <location>
        <begin position="439"/>
        <end position="487"/>
    </location>
</feature>
<evidence type="ECO:0000259" key="9">
    <source>
        <dbReference type="PROSITE" id="PS50011"/>
    </source>
</evidence>
<keyword evidence="5 7" id="KW-0067">ATP-binding</keyword>
<dbReference type="InterPro" id="IPR000719">
    <property type="entry name" value="Prot_kinase_dom"/>
</dbReference>
<feature type="compositionally biased region" description="Low complexity" evidence="8">
    <location>
        <begin position="1247"/>
        <end position="1256"/>
    </location>
</feature>
<dbReference type="PROSITE" id="PS50011">
    <property type="entry name" value="PROTEIN_KINASE_DOM"/>
    <property type="match status" value="1"/>
</dbReference>
<dbReference type="Pfam" id="PF00069">
    <property type="entry name" value="Pkinase"/>
    <property type="match status" value="1"/>
</dbReference>
<feature type="compositionally biased region" description="Basic and acidic residues" evidence="8">
    <location>
        <begin position="1606"/>
        <end position="1628"/>
    </location>
</feature>
<evidence type="ECO:0000256" key="7">
    <source>
        <dbReference type="PROSITE-ProRule" id="PRU10141"/>
    </source>
</evidence>
<feature type="region of interest" description="Disordered" evidence="8">
    <location>
        <begin position="610"/>
        <end position="648"/>
    </location>
</feature>
<keyword evidence="11" id="KW-1185">Reference proteome</keyword>
<feature type="compositionally biased region" description="Polar residues" evidence="8">
    <location>
        <begin position="917"/>
        <end position="930"/>
    </location>
</feature>
<feature type="region of interest" description="Disordered" evidence="8">
    <location>
        <begin position="1127"/>
        <end position="1148"/>
    </location>
</feature>
<keyword evidence="3 7" id="KW-0547">Nucleotide-binding</keyword>
<accession>A0A212F339</accession>
<sequence length="1628" mass="184442">MSDLKDLITGAHRHHTGGGDITATIHQRAPHPNSTRRGRPARAMAAQPPRLPPNNLLFSGPPPSLPRVVFLPSDTAANNPVIESACDDDLDQKNDADVSDEINNETVPVNGEDHNQKVYKPSDQEQFYTLNNLRRTRSFDVLDIYTCRDDSVIEGGVIGLKHRRSEPDLNKYGLFVETEIECEPIQPPPLVLNNPFYDASYALIGDDVNENIVMLPENYLAFEDSFDPTWNYKTNVVGDQGLYYDGQPLIPPNDPWSIYSDNNNSFEYYTPQFEIPTEDGVQYMRLSDLDYAIPQYMSLPLVEKKIHSEPCSDCCSQMEKEQEIRKTKVDEDAEKNENVCSELVTENIQPLTATVVNTLSLDKTDSVDSLPNRESSCSESFNADISIDVTSSLAFMPSSKSSRRSQGTDNTSDNTSPCSTDYHEASALDIAQSLDELSCSGSTDFSQSREEVSPIPEDQTTSCKQQSRVNSNNNNEPNNIETNKPLASLPLCKLPSIPLHEQMPPKLPPQRNNVMCNNKNVHNNSFTNTDASVVQCESTIQSDKTTKDNNVKHAAKTTAPNAVNVNDSSKCMRAAPQPPSVPPAWLTKNTTGGNKQKVTKDVPQILINNVDETKHDKSTASTQITTKSTDPGDPQPSCSYAPPVPPPPAQLKPKDVEVKFVLSVAGPISGGLLLRSLLRAPAALVHLFVKTLLLPAGLVLPPALQQPSRSDDLRTAIMHMFSQIVLKNVRHHVPLRLSSFYDLYKRFLKDHGCKWHDVAKLLSVLADLLFDVDGACSKIAGKFLEWVAFFIRSMCSSGNMTTSPRRRYTRASTTSVTQLLSDGYSNIMNRLTRRGPSEKNDHIIDTKLTAARNRYDDKLLSNNNSVLTNVRRYENNRKISPYKPFTSPITVTAKKFGDDRGYSSYLSSPKTRIDTSPVLSNPSMSALTRSDSFRRASKKDNKSSPFTKRYPLKETNNNTLESTIALGSTRSRLEDKYSSVLDKIAIQKKERAKKEKEDRDKTLEPEPASFSRGLMRSFTTAVFGENSFKRNNYSREKTRDKTPFRNTTDRRLPSSHKQSSKNELKNGFDASLRDGNQFMKDRDSIYRKHHRRSLKVEKSSSDKRSGKLSLRPIDISLQSGTRDLISPIQPEIKYKPTKTPASSPVCEGRQKQIYFPSSDEDDDKTPVGDRALTERETRRKEIQGLIMKYAHLDEVYARITEKEPNGVTKDLVPRKLEPIGVGDVVALPPELRSRHRPQRPRHLMRHAATPPSSRARSSVKDDKDGHLVYWPGYVMGARYKIIETLGEGTFGKVVEVKDLEMEHRMALKIIKNVEKYREAAKLEINVLEKLADIDPDCKNLCVKMLDWFEYHGHMCIAFEMLGQSVFDFLKDNNYQPYPLEQVRHISYQLIHSVLFLHDNKLTHTDLKPENILFVDSDYEVVSVYNTSKKKHDLRRVKRSDVRLIDFGSATFDHEHHSTIVSTRHYRAPEVILELGWSQPCDVWSIGCIMFELHLGITLFQTHDNREHLAMMERILGPIPYRMARKTRTKYFYHGKLDWDEKSSAGRYVRENCKPLLRYLQTNSEELRQLFELIGRMLEYEPSQRITLREALQHPFFSKLPHNQRLGNDRARCNGESSASRERSHSLSR</sequence>
<dbReference type="PROSITE" id="PS00107">
    <property type="entry name" value="PROTEIN_KINASE_ATP"/>
    <property type="match status" value="1"/>
</dbReference>
<dbReference type="SUPFAM" id="SSF56112">
    <property type="entry name" value="Protein kinase-like (PK-like)"/>
    <property type="match status" value="1"/>
</dbReference>
<gene>
    <name evidence="10" type="ORF">KGM_208294</name>
</gene>
<feature type="binding site" evidence="7">
    <location>
        <position position="1308"/>
    </location>
    <ligand>
        <name>ATP</name>
        <dbReference type="ChEBI" id="CHEBI:30616"/>
    </ligand>
</feature>
<proteinExistence type="inferred from homology"/>
<keyword evidence="1" id="KW-0723">Serine/threonine-protein kinase</keyword>
<evidence type="ECO:0000256" key="2">
    <source>
        <dbReference type="ARBA" id="ARBA00022679"/>
    </source>
</evidence>
<evidence type="ECO:0000256" key="1">
    <source>
        <dbReference type="ARBA" id="ARBA00022527"/>
    </source>
</evidence>
<feature type="compositionally biased region" description="Polar residues" evidence="8">
    <location>
        <begin position="396"/>
        <end position="419"/>
    </location>
</feature>
<feature type="region of interest" description="Disordered" evidence="8">
    <location>
        <begin position="396"/>
        <end position="421"/>
    </location>
</feature>
<dbReference type="PANTHER" id="PTHR45646:SF11">
    <property type="entry name" value="SERINE_THREONINE-PROTEIN KINASE DOA"/>
    <property type="match status" value="1"/>
</dbReference>
<dbReference type="GO" id="GO:0005524">
    <property type="term" value="F:ATP binding"/>
    <property type="evidence" value="ECO:0007669"/>
    <property type="project" value="UniProtKB-UniRule"/>
</dbReference>
<feature type="compositionally biased region" description="Basic and acidic residues" evidence="8">
    <location>
        <begin position="1094"/>
        <end position="1105"/>
    </location>
</feature>
<dbReference type="EMBL" id="AGBW02010641">
    <property type="protein sequence ID" value="OWR48132.1"/>
    <property type="molecule type" value="Genomic_DNA"/>
</dbReference>
<feature type="domain" description="Protein kinase" evidence="9">
    <location>
        <begin position="1279"/>
        <end position="1596"/>
    </location>
</feature>
<feature type="compositionally biased region" description="Basic and acidic residues" evidence="8">
    <location>
        <begin position="988"/>
        <end position="1004"/>
    </location>
</feature>
<feature type="compositionally biased region" description="Basic residues" evidence="8">
    <location>
        <begin position="1233"/>
        <end position="1245"/>
    </location>
</feature>
<dbReference type="eggNOG" id="KOG0671">
    <property type="taxonomic scope" value="Eukaryota"/>
</dbReference>
<dbReference type="SMART" id="SM00220">
    <property type="entry name" value="S_TKc"/>
    <property type="match status" value="1"/>
</dbReference>
<feature type="compositionally biased region" description="Basic and acidic residues" evidence="8">
    <location>
        <begin position="1033"/>
        <end position="1052"/>
    </location>
</feature>
<dbReference type="InParanoid" id="A0A212F339"/>
<keyword evidence="2" id="KW-0808">Transferase</keyword>
<feature type="region of interest" description="Disordered" evidence="8">
    <location>
        <begin position="1"/>
        <end position="39"/>
    </location>
</feature>
<feature type="region of interest" description="Disordered" evidence="8">
    <location>
        <begin position="1601"/>
        <end position="1628"/>
    </location>
</feature>
<organism evidence="10 11">
    <name type="scientific">Danaus plexippus plexippus</name>
    <dbReference type="NCBI Taxonomy" id="278856"/>
    <lineage>
        <taxon>Eukaryota</taxon>
        <taxon>Metazoa</taxon>
        <taxon>Ecdysozoa</taxon>
        <taxon>Arthropoda</taxon>
        <taxon>Hexapoda</taxon>
        <taxon>Insecta</taxon>
        <taxon>Pterygota</taxon>
        <taxon>Neoptera</taxon>
        <taxon>Endopterygota</taxon>
        <taxon>Lepidoptera</taxon>
        <taxon>Glossata</taxon>
        <taxon>Ditrysia</taxon>
        <taxon>Papilionoidea</taxon>
        <taxon>Nymphalidae</taxon>
        <taxon>Danainae</taxon>
        <taxon>Danaini</taxon>
        <taxon>Danaina</taxon>
        <taxon>Danaus</taxon>
        <taxon>Danaus</taxon>
    </lineage>
</organism>
<evidence type="ECO:0000256" key="5">
    <source>
        <dbReference type="ARBA" id="ARBA00022840"/>
    </source>
</evidence>
<dbReference type="PANTHER" id="PTHR45646">
    <property type="entry name" value="SERINE/THREONINE-PROTEIN KINASE DOA-RELATED"/>
    <property type="match status" value="1"/>
</dbReference>
<dbReference type="Gene3D" id="3.30.200.20">
    <property type="entry name" value="Phosphorylase Kinase, domain 1"/>
    <property type="match status" value="1"/>
</dbReference>
<dbReference type="FunFam" id="1.10.510.10:FF:000145">
    <property type="entry name" value="Dual specificity protein kinase CLK2"/>
    <property type="match status" value="1"/>
</dbReference>
<comment type="caution">
    <text evidence="10">The sequence shown here is derived from an EMBL/GenBank/DDBJ whole genome shotgun (WGS) entry which is preliminary data.</text>
</comment>
<feature type="region of interest" description="Disordered" evidence="8">
    <location>
        <begin position="571"/>
        <end position="596"/>
    </location>
</feature>
<feature type="region of interest" description="Disordered" evidence="8">
    <location>
        <begin position="1227"/>
        <end position="1260"/>
    </location>
</feature>
<dbReference type="GO" id="GO:0005634">
    <property type="term" value="C:nucleus"/>
    <property type="evidence" value="ECO:0007669"/>
    <property type="project" value="TreeGrafter"/>
</dbReference>
<dbReference type="KEGG" id="dpl:KGM_208294"/>
<keyword evidence="4 10" id="KW-0418">Kinase</keyword>
<evidence type="ECO:0000256" key="6">
    <source>
        <dbReference type="ARBA" id="ARBA00037966"/>
    </source>
</evidence>
<protein>
    <submittedName>
        <fullName evidence="10">Serine/threonine-protein kinase Doa</fullName>
    </submittedName>
</protein>
<dbReference type="InterPro" id="IPR017441">
    <property type="entry name" value="Protein_kinase_ATP_BS"/>
</dbReference>
<evidence type="ECO:0000313" key="11">
    <source>
        <dbReference type="Proteomes" id="UP000007151"/>
    </source>
</evidence>
<name>A0A212F339_DANPL</name>
<reference evidence="10 11" key="1">
    <citation type="journal article" date="2011" name="Cell">
        <title>The monarch butterfly genome yields insights into long-distance migration.</title>
        <authorList>
            <person name="Zhan S."/>
            <person name="Merlin C."/>
            <person name="Boore J.L."/>
            <person name="Reppert S.M."/>
        </authorList>
    </citation>
    <scope>NUCLEOTIDE SEQUENCE [LARGE SCALE GENOMIC DNA]</scope>
    <source>
        <strain evidence="10">F-2</strain>
    </source>
</reference>
<feature type="compositionally biased region" description="Polar residues" evidence="8">
    <location>
        <begin position="458"/>
        <end position="469"/>
    </location>
</feature>
<dbReference type="GO" id="GO:0004674">
    <property type="term" value="F:protein serine/threonine kinase activity"/>
    <property type="evidence" value="ECO:0007669"/>
    <property type="project" value="UniProtKB-KW"/>
</dbReference>